<protein>
    <submittedName>
        <fullName evidence="2">Uncharacterized protein</fullName>
    </submittedName>
</protein>
<organism evidence="2 3">
    <name type="scientific">Scophthalmus maximus</name>
    <name type="common">Turbot</name>
    <name type="synonym">Psetta maxima</name>
    <dbReference type="NCBI Taxonomy" id="52904"/>
    <lineage>
        <taxon>Eukaryota</taxon>
        <taxon>Metazoa</taxon>
        <taxon>Chordata</taxon>
        <taxon>Craniata</taxon>
        <taxon>Vertebrata</taxon>
        <taxon>Euteleostomi</taxon>
        <taxon>Actinopterygii</taxon>
        <taxon>Neopterygii</taxon>
        <taxon>Teleostei</taxon>
        <taxon>Neoteleostei</taxon>
        <taxon>Acanthomorphata</taxon>
        <taxon>Carangaria</taxon>
        <taxon>Pleuronectiformes</taxon>
        <taxon>Pleuronectoidei</taxon>
        <taxon>Scophthalmidae</taxon>
        <taxon>Scophthalmus</taxon>
    </lineage>
</organism>
<evidence type="ECO:0000256" key="1">
    <source>
        <dbReference type="SAM" id="MobiDB-lite"/>
    </source>
</evidence>
<reference evidence="2 3" key="1">
    <citation type="submission" date="2019-06" db="EMBL/GenBank/DDBJ databases">
        <title>Draft genomes of female and male turbot (Scophthalmus maximus).</title>
        <authorList>
            <person name="Xu H."/>
            <person name="Xu X.-W."/>
            <person name="Shao C."/>
            <person name="Chen S."/>
        </authorList>
    </citation>
    <scope>NUCLEOTIDE SEQUENCE [LARGE SCALE GENOMIC DNA]</scope>
    <source>
        <strain evidence="2">Ysfricsl-2016a</strain>
        <tissue evidence="2">Blood</tissue>
    </source>
</reference>
<gene>
    <name evidence="2" type="ORF">F2P81_014230</name>
</gene>
<comment type="caution">
    <text evidence="2">The sequence shown here is derived from an EMBL/GenBank/DDBJ whole genome shotgun (WGS) entry which is preliminary data.</text>
</comment>
<name>A0A6A4ST01_SCOMX</name>
<dbReference type="AlphaFoldDB" id="A0A6A4ST01"/>
<proteinExistence type="predicted"/>
<sequence length="137" mass="14499">MAAPRSSFPQRSQKAKTAEGGDPTAQPLHSVPAAHFCGRLLDICQAPPRKIPFNVEANLSPGLTGPLIRTIALSSVRPQAAARAVLQGSMLAGDVPAASLCLKVKQAAKRFPMHTIPKVEINEIAYVWGKSVPNIQG</sequence>
<dbReference type="Proteomes" id="UP000438429">
    <property type="component" value="Unassembled WGS sequence"/>
</dbReference>
<evidence type="ECO:0000313" key="2">
    <source>
        <dbReference type="EMBL" id="KAF0034164.1"/>
    </source>
</evidence>
<accession>A0A6A4ST01</accession>
<feature type="region of interest" description="Disordered" evidence="1">
    <location>
        <begin position="1"/>
        <end position="27"/>
    </location>
</feature>
<evidence type="ECO:0000313" key="3">
    <source>
        <dbReference type="Proteomes" id="UP000438429"/>
    </source>
</evidence>
<dbReference type="EMBL" id="VEVO01000012">
    <property type="protein sequence ID" value="KAF0034164.1"/>
    <property type="molecule type" value="Genomic_DNA"/>
</dbReference>